<dbReference type="PANTHER" id="PTHR47506:SF7">
    <property type="entry name" value="TRANSCRIPTIONAL REGULATORY PROTEIN"/>
    <property type="match status" value="1"/>
</dbReference>
<keyword evidence="2 4" id="KW-0238">DNA-binding</keyword>
<protein>
    <submittedName>
        <fullName evidence="7">TetR/AcrR family transcriptional regulator</fullName>
    </submittedName>
</protein>
<evidence type="ECO:0000256" key="4">
    <source>
        <dbReference type="PROSITE-ProRule" id="PRU00335"/>
    </source>
</evidence>
<dbReference type="Proteomes" id="UP001142153">
    <property type="component" value="Unassembled WGS sequence"/>
</dbReference>
<proteinExistence type="predicted"/>
<sequence>MPRITQQAKEDNRRRIIDAASVMFREHGADQVGIDQLMQTAGLTRGGFYNHFDSKEALVAEACRHAFDHQLRGLNEFLQNIDAADPVHALEHLARRYLSDYHRKNPAVGCPAPTLAVDAARHTALTQRQYADGVEEYLRTIMALQTSGLARANEPPSSAGPSDTRDDLENGGGCSPAPEELRARAVETFILLVGGMVIARAVDEAAPELSDEFLKGARDMIAGIIARPAG</sequence>
<evidence type="ECO:0000256" key="3">
    <source>
        <dbReference type="ARBA" id="ARBA00023163"/>
    </source>
</evidence>
<feature type="region of interest" description="Disordered" evidence="5">
    <location>
        <begin position="149"/>
        <end position="178"/>
    </location>
</feature>
<dbReference type="SUPFAM" id="SSF46689">
    <property type="entry name" value="Homeodomain-like"/>
    <property type="match status" value="1"/>
</dbReference>
<dbReference type="PROSITE" id="PS50977">
    <property type="entry name" value="HTH_TETR_2"/>
    <property type="match status" value="1"/>
</dbReference>
<name>A0ABT4PX46_9MYCO</name>
<feature type="DNA-binding region" description="H-T-H motif" evidence="4">
    <location>
        <begin position="33"/>
        <end position="52"/>
    </location>
</feature>
<evidence type="ECO:0000313" key="7">
    <source>
        <dbReference type="EMBL" id="MCZ8381116.1"/>
    </source>
</evidence>
<gene>
    <name evidence="7" type="ORF">O6P37_19790</name>
</gene>
<dbReference type="InterPro" id="IPR001647">
    <property type="entry name" value="HTH_TetR"/>
</dbReference>
<dbReference type="EMBL" id="JAPZPY010000010">
    <property type="protein sequence ID" value="MCZ8381116.1"/>
    <property type="molecule type" value="Genomic_DNA"/>
</dbReference>
<keyword evidence="3" id="KW-0804">Transcription</keyword>
<accession>A0ABT4PX46</accession>
<evidence type="ECO:0000256" key="1">
    <source>
        <dbReference type="ARBA" id="ARBA00023015"/>
    </source>
</evidence>
<dbReference type="SUPFAM" id="SSF48498">
    <property type="entry name" value="Tetracyclin repressor-like, C-terminal domain"/>
    <property type="match status" value="1"/>
</dbReference>
<evidence type="ECO:0000313" key="8">
    <source>
        <dbReference type="Proteomes" id="UP001142153"/>
    </source>
</evidence>
<evidence type="ECO:0000256" key="5">
    <source>
        <dbReference type="SAM" id="MobiDB-lite"/>
    </source>
</evidence>
<feature type="domain" description="HTH tetR-type" evidence="6">
    <location>
        <begin position="10"/>
        <end position="70"/>
    </location>
</feature>
<evidence type="ECO:0000256" key="2">
    <source>
        <dbReference type="ARBA" id="ARBA00023125"/>
    </source>
</evidence>
<dbReference type="InterPro" id="IPR036271">
    <property type="entry name" value="Tet_transcr_reg_TetR-rel_C_sf"/>
</dbReference>
<keyword evidence="1" id="KW-0805">Transcription regulation</keyword>
<keyword evidence="8" id="KW-1185">Reference proteome</keyword>
<evidence type="ECO:0000259" key="6">
    <source>
        <dbReference type="PROSITE" id="PS50977"/>
    </source>
</evidence>
<dbReference type="Gene3D" id="1.10.357.10">
    <property type="entry name" value="Tetracycline Repressor, domain 2"/>
    <property type="match status" value="1"/>
</dbReference>
<dbReference type="PRINTS" id="PR00455">
    <property type="entry name" value="HTHTETR"/>
</dbReference>
<dbReference type="RefSeq" id="WP_269895683.1">
    <property type="nucleotide sequence ID" value="NZ_JAPZPY010000010.1"/>
</dbReference>
<reference evidence="7" key="1">
    <citation type="submission" date="2022-12" db="EMBL/GenBank/DDBJ databases">
        <authorList>
            <person name="Deng Y."/>
            <person name="Zhang Y.-Q."/>
        </authorList>
    </citation>
    <scope>NUCLEOTIDE SEQUENCE</scope>
    <source>
        <strain evidence="7">CPCC 205372</strain>
    </source>
</reference>
<organism evidence="7 8">
    <name type="scientific">Mycobacterium hippophais</name>
    <dbReference type="NCBI Taxonomy" id="3016340"/>
    <lineage>
        <taxon>Bacteria</taxon>
        <taxon>Bacillati</taxon>
        <taxon>Actinomycetota</taxon>
        <taxon>Actinomycetes</taxon>
        <taxon>Mycobacteriales</taxon>
        <taxon>Mycobacteriaceae</taxon>
        <taxon>Mycobacterium</taxon>
    </lineage>
</organism>
<dbReference type="Gene3D" id="1.10.10.60">
    <property type="entry name" value="Homeodomain-like"/>
    <property type="match status" value="1"/>
</dbReference>
<dbReference type="Pfam" id="PF00440">
    <property type="entry name" value="TetR_N"/>
    <property type="match status" value="1"/>
</dbReference>
<comment type="caution">
    <text evidence="7">The sequence shown here is derived from an EMBL/GenBank/DDBJ whole genome shotgun (WGS) entry which is preliminary data.</text>
</comment>
<dbReference type="PANTHER" id="PTHR47506">
    <property type="entry name" value="TRANSCRIPTIONAL REGULATORY PROTEIN"/>
    <property type="match status" value="1"/>
</dbReference>
<dbReference type="InterPro" id="IPR009057">
    <property type="entry name" value="Homeodomain-like_sf"/>
</dbReference>